<evidence type="ECO:0000256" key="1">
    <source>
        <dbReference type="SAM" id="MobiDB-lite"/>
    </source>
</evidence>
<feature type="compositionally biased region" description="Acidic residues" evidence="1">
    <location>
        <begin position="256"/>
        <end position="295"/>
    </location>
</feature>
<reference evidence="2" key="1">
    <citation type="submission" date="2023-04" db="EMBL/GenBank/DDBJ databases">
        <title>Phytophthora fragariaefolia NBRC 109709.</title>
        <authorList>
            <person name="Ichikawa N."/>
            <person name="Sato H."/>
            <person name="Tonouchi N."/>
        </authorList>
    </citation>
    <scope>NUCLEOTIDE SEQUENCE</scope>
    <source>
        <strain evidence="2">NBRC 109709</strain>
    </source>
</reference>
<evidence type="ECO:0000313" key="2">
    <source>
        <dbReference type="EMBL" id="GMF45925.1"/>
    </source>
</evidence>
<protein>
    <submittedName>
        <fullName evidence="2">Unnamed protein product</fullName>
    </submittedName>
</protein>
<feature type="compositionally biased region" description="Acidic residues" evidence="1">
    <location>
        <begin position="232"/>
        <end position="241"/>
    </location>
</feature>
<dbReference type="EMBL" id="BSXT01001894">
    <property type="protein sequence ID" value="GMF45925.1"/>
    <property type="molecule type" value="Genomic_DNA"/>
</dbReference>
<feature type="compositionally biased region" description="Basic and acidic residues" evidence="1">
    <location>
        <begin position="31"/>
        <end position="42"/>
    </location>
</feature>
<name>A0A9W6XUD8_9STRA</name>
<feature type="compositionally biased region" description="Acidic residues" evidence="1">
    <location>
        <begin position="214"/>
        <end position="225"/>
    </location>
</feature>
<gene>
    <name evidence="2" type="ORF">Pfra01_001668200</name>
</gene>
<organism evidence="2 3">
    <name type="scientific">Phytophthora fragariaefolia</name>
    <dbReference type="NCBI Taxonomy" id="1490495"/>
    <lineage>
        <taxon>Eukaryota</taxon>
        <taxon>Sar</taxon>
        <taxon>Stramenopiles</taxon>
        <taxon>Oomycota</taxon>
        <taxon>Peronosporomycetes</taxon>
        <taxon>Peronosporales</taxon>
        <taxon>Peronosporaceae</taxon>
        <taxon>Phytophthora</taxon>
    </lineage>
</organism>
<feature type="compositionally biased region" description="Basic residues" evidence="1">
    <location>
        <begin position="43"/>
        <end position="54"/>
    </location>
</feature>
<feature type="compositionally biased region" description="Acidic residues" evidence="1">
    <location>
        <begin position="304"/>
        <end position="318"/>
    </location>
</feature>
<dbReference type="Proteomes" id="UP001165121">
    <property type="component" value="Unassembled WGS sequence"/>
</dbReference>
<comment type="caution">
    <text evidence="2">The sequence shown here is derived from an EMBL/GenBank/DDBJ whole genome shotgun (WGS) entry which is preliminary data.</text>
</comment>
<dbReference type="Gene3D" id="1.25.40.180">
    <property type="match status" value="1"/>
</dbReference>
<feature type="region of interest" description="Disordered" evidence="1">
    <location>
        <begin position="118"/>
        <end position="338"/>
    </location>
</feature>
<feature type="region of interest" description="Disordered" evidence="1">
    <location>
        <begin position="1"/>
        <end position="60"/>
    </location>
</feature>
<dbReference type="AlphaFoldDB" id="A0A9W6XUD8"/>
<feature type="compositionally biased region" description="Acidic residues" evidence="1">
    <location>
        <begin position="157"/>
        <end position="191"/>
    </location>
</feature>
<accession>A0A9W6XUD8</accession>
<keyword evidence="3" id="KW-1185">Reference proteome</keyword>
<evidence type="ECO:0000313" key="3">
    <source>
        <dbReference type="Proteomes" id="UP001165121"/>
    </source>
</evidence>
<proteinExistence type="predicted"/>
<sequence>MAAGLKLVSRKAKRKQEREDKKRQRNKRQRKDSEKAAPERGGKARAPHGKRAAKPQRGGGAITNKFHEFLAEAASAQNGNLLGYTEVKGLRWANVGVTAGEPQSVSAEDKEIKALEAKLGLGSSSSNKAESALKKLKKVVKGQPKAAKVKHSASPGDDGDVESDEDNDSEVDESEGSDAENDFGDEMEMDEETRREMELLQAEDAEFLKGMDELPTDESESESDTDLAQFYSDEEDEDDDEARANTLRNQQLPSATDEEEEVSGDSDGEAEQEEDNSDDDDDTLDVEEESDEDVTQESNKNGDDGEEEEKESVVVEEDIYGRPIIKTSDGSKKPSAYLPPHLRRKLEAEAKAAAAAAATEKVKPSQMDEQAMRELTRRINGQLNRISESNMEYVTALPSIFSTPVLLIMFAL</sequence>